<evidence type="ECO:0000256" key="3">
    <source>
        <dbReference type="ARBA" id="ARBA00022840"/>
    </source>
</evidence>
<dbReference type="InterPro" id="IPR017871">
    <property type="entry name" value="ABC_transporter-like_CS"/>
</dbReference>
<dbReference type="GO" id="GO:0022857">
    <property type="term" value="F:transmembrane transporter activity"/>
    <property type="evidence" value="ECO:0007669"/>
    <property type="project" value="TreeGrafter"/>
</dbReference>
<name>A0AB39T374_9ACTN</name>
<protein>
    <submittedName>
        <fullName evidence="5">ABC transporter ATP-binding protein</fullName>
    </submittedName>
</protein>
<evidence type="ECO:0000313" key="5">
    <source>
        <dbReference type="EMBL" id="XDQ72335.1"/>
    </source>
</evidence>
<sequence>MTTTAVTENGAALALDGVSRVYGGGAPALDRVDLRVPRGRFLAVMGRSGSGKSTLLRCAAGLERPTAGRVRIGGTDLATLRPAGLTRLRRDRIGFVFQSLNLVSALNVRENVTLPLLLAGAREGTELDARALAGLDAVGLADRAEDRPENLSGGQRQRVAIARALVNEPEVVFADEPTAALDPVTAAGVLALLRRAVDERGRTVVLVTHDPTAATWTDEAVFLERGRIVGRLDRPDEAGVREALGGLGEAARHLAVAG</sequence>
<dbReference type="EMBL" id="CP163444">
    <property type="protein sequence ID" value="XDQ72335.1"/>
    <property type="molecule type" value="Genomic_DNA"/>
</dbReference>
<dbReference type="GO" id="GO:0098796">
    <property type="term" value="C:membrane protein complex"/>
    <property type="evidence" value="ECO:0007669"/>
    <property type="project" value="UniProtKB-ARBA"/>
</dbReference>
<dbReference type="GO" id="GO:0005886">
    <property type="term" value="C:plasma membrane"/>
    <property type="evidence" value="ECO:0007669"/>
    <property type="project" value="TreeGrafter"/>
</dbReference>
<dbReference type="SMART" id="SM00382">
    <property type="entry name" value="AAA"/>
    <property type="match status" value="1"/>
</dbReference>
<dbReference type="PANTHER" id="PTHR24220:SF685">
    <property type="entry name" value="ABC TRANSPORTER RELATED"/>
    <property type="match status" value="1"/>
</dbReference>
<dbReference type="CDD" id="cd03255">
    <property type="entry name" value="ABC_MJ0796_LolCDE_FtsE"/>
    <property type="match status" value="1"/>
</dbReference>
<accession>A0AB39T374</accession>
<dbReference type="PROSITE" id="PS00211">
    <property type="entry name" value="ABC_TRANSPORTER_1"/>
    <property type="match status" value="1"/>
</dbReference>
<dbReference type="InterPro" id="IPR003593">
    <property type="entry name" value="AAA+_ATPase"/>
</dbReference>
<organism evidence="5">
    <name type="scientific">Streptomyces sp. R44</name>
    <dbReference type="NCBI Taxonomy" id="3238633"/>
    <lineage>
        <taxon>Bacteria</taxon>
        <taxon>Bacillati</taxon>
        <taxon>Actinomycetota</taxon>
        <taxon>Actinomycetes</taxon>
        <taxon>Kitasatosporales</taxon>
        <taxon>Streptomycetaceae</taxon>
        <taxon>Streptomyces</taxon>
    </lineage>
</organism>
<dbReference type="SUPFAM" id="SSF52540">
    <property type="entry name" value="P-loop containing nucleoside triphosphate hydrolases"/>
    <property type="match status" value="1"/>
</dbReference>
<keyword evidence="3 5" id="KW-0067">ATP-binding</keyword>
<proteinExistence type="predicted"/>
<dbReference type="InterPro" id="IPR027417">
    <property type="entry name" value="P-loop_NTPase"/>
</dbReference>
<dbReference type="FunFam" id="3.40.50.300:FF:000032">
    <property type="entry name" value="Export ABC transporter ATP-binding protein"/>
    <property type="match status" value="1"/>
</dbReference>
<keyword evidence="1" id="KW-0813">Transport</keyword>
<evidence type="ECO:0000256" key="2">
    <source>
        <dbReference type="ARBA" id="ARBA00022741"/>
    </source>
</evidence>
<dbReference type="GO" id="GO:0005524">
    <property type="term" value="F:ATP binding"/>
    <property type="evidence" value="ECO:0007669"/>
    <property type="project" value="UniProtKB-KW"/>
</dbReference>
<dbReference type="PROSITE" id="PS50893">
    <property type="entry name" value="ABC_TRANSPORTER_2"/>
    <property type="match status" value="1"/>
</dbReference>
<feature type="domain" description="ABC transporter" evidence="4">
    <location>
        <begin position="13"/>
        <end position="250"/>
    </location>
</feature>
<dbReference type="RefSeq" id="WP_369144984.1">
    <property type="nucleotide sequence ID" value="NZ_CP163444.1"/>
</dbReference>
<evidence type="ECO:0000256" key="1">
    <source>
        <dbReference type="ARBA" id="ARBA00022448"/>
    </source>
</evidence>
<dbReference type="PANTHER" id="PTHR24220">
    <property type="entry name" value="IMPORT ATP-BINDING PROTEIN"/>
    <property type="match status" value="1"/>
</dbReference>
<dbReference type="GO" id="GO:0016887">
    <property type="term" value="F:ATP hydrolysis activity"/>
    <property type="evidence" value="ECO:0007669"/>
    <property type="project" value="InterPro"/>
</dbReference>
<gene>
    <name evidence="5" type="ORF">AB5J54_18315</name>
</gene>
<dbReference type="AlphaFoldDB" id="A0AB39T374"/>
<dbReference type="InterPro" id="IPR017911">
    <property type="entry name" value="MacB-like_ATP-bd"/>
</dbReference>
<dbReference type="InterPro" id="IPR015854">
    <property type="entry name" value="ABC_transpr_LolD-like"/>
</dbReference>
<dbReference type="Gene3D" id="3.40.50.300">
    <property type="entry name" value="P-loop containing nucleotide triphosphate hydrolases"/>
    <property type="match status" value="1"/>
</dbReference>
<evidence type="ECO:0000259" key="4">
    <source>
        <dbReference type="PROSITE" id="PS50893"/>
    </source>
</evidence>
<dbReference type="Pfam" id="PF00005">
    <property type="entry name" value="ABC_tran"/>
    <property type="match status" value="1"/>
</dbReference>
<keyword evidence="2" id="KW-0547">Nucleotide-binding</keyword>
<dbReference type="InterPro" id="IPR003439">
    <property type="entry name" value="ABC_transporter-like_ATP-bd"/>
</dbReference>
<reference evidence="5" key="1">
    <citation type="submission" date="2024-07" db="EMBL/GenBank/DDBJ databases">
        <authorList>
            <person name="Yu S.T."/>
        </authorList>
    </citation>
    <scope>NUCLEOTIDE SEQUENCE</scope>
    <source>
        <strain evidence="5">R44</strain>
    </source>
</reference>